<dbReference type="Gene3D" id="3.90.25.10">
    <property type="entry name" value="UDP-galactose 4-epimerase, domain 1"/>
    <property type="match status" value="1"/>
</dbReference>
<comment type="pathway">
    <text evidence="1 6">Carbohydrate biosynthesis; dTDP-L-rhamnose biosynthesis.</text>
</comment>
<protein>
    <recommendedName>
        <fullName evidence="4 6">dTDP-4-dehydrorhamnose reductase</fullName>
        <ecNumber evidence="3 6">1.1.1.133</ecNumber>
    </recommendedName>
</protein>
<comment type="catalytic activity">
    <reaction evidence="5">
        <text>dTDP-beta-L-rhamnose + NADP(+) = dTDP-4-dehydro-beta-L-rhamnose + NADPH + H(+)</text>
        <dbReference type="Rhea" id="RHEA:21796"/>
        <dbReference type="ChEBI" id="CHEBI:15378"/>
        <dbReference type="ChEBI" id="CHEBI:57510"/>
        <dbReference type="ChEBI" id="CHEBI:57783"/>
        <dbReference type="ChEBI" id="CHEBI:58349"/>
        <dbReference type="ChEBI" id="CHEBI:62830"/>
        <dbReference type="EC" id="1.1.1.133"/>
    </reaction>
</comment>
<evidence type="ECO:0000259" key="7">
    <source>
        <dbReference type="Pfam" id="PF04321"/>
    </source>
</evidence>
<dbReference type="EMBL" id="QXIU01000068">
    <property type="protein sequence ID" value="RIE13599.1"/>
    <property type="molecule type" value="Genomic_DNA"/>
</dbReference>
<dbReference type="CDD" id="cd05254">
    <property type="entry name" value="dTDP_HR_like_SDR_e"/>
    <property type="match status" value="1"/>
</dbReference>
<comment type="function">
    <text evidence="6">Catalyzes the reduction of dTDP-6-deoxy-L-lyxo-4-hexulose to yield dTDP-L-rhamnose.</text>
</comment>
<dbReference type="FunFam" id="3.40.50.720:FF:000159">
    <property type="entry name" value="dTDP-4-dehydrorhamnose reductase"/>
    <property type="match status" value="1"/>
</dbReference>
<dbReference type="OrthoDB" id="9803892at2"/>
<dbReference type="GO" id="GO:0008831">
    <property type="term" value="F:dTDP-4-dehydrorhamnose reductase activity"/>
    <property type="evidence" value="ECO:0007669"/>
    <property type="project" value="UniProtKB-EC"/>
</dbReference>
<dbReference type="Proteomes" id="UP000266489">
    <property type="component" value="Unassembled WGS sequence"/>
</dbReference>
<dbReference type="InterPro" id="IPR005913">
    <property type="entry name" value="dTDP_dehydrorham_reduct"/>
</dbReference>
<dbReference type="GO" id="GO:0019305">
    <property type="term" value="P:dTDP-rhamnose biosynthetic process"/>
    <property type="evidence" value="ECO:0007669"/>
    <property type="project" value="UniProtKB-UniPathway"/>
</dbReference>
<proteinExistence type="inferred from homology"/>
<reference evidence="8 9" key="1">
    <citation type="submission" date="2018-09" db="EMBL/GenBank/DDBJ databases">
        <title>Discovery and Ecogenomic Context for Candidatus Cryosericales, a Global Caldiserica Order Active in Thawing Permafrost.</title>
        <authorList>
            <person name="Martinez M.A."/>
            <person name="Woodcroft B.J."/>
            <person name="Ignacio Espinoza J.C."/>
            <person name="Zayed A."/>
            <person name="Singleton C.M."/>
            <person name="Boyd J."/>
            <person name="Li Y.-F."/>
            <person name="Purvine S."/>
            <person name="Maughan H."/>
            <person name="Hodgkins S.B."/>
            <person name="Anderson D."/>
            <person name="Sederholm M."/>
            <person name="Temperton B."/>
            <person name="Saleska S.R."/>
            <person name="Tyson G.W."/>
            <person name="Rich V.I."/>
        </authorList>
    </citation>
    <scope>NUCLEOTIDE SEQUENCE [LARGE SCALE GENOMIC DNA]</scope>
    <source>
        <strain evidence="8 9">SMC5</strain>
    </source>
</reference>
<keyword evidence="6" id="KW-0521">NADP</keyword>
<feature type="domain" description="RmlD-like substrate binding" evidence="7">
    <location>
        <begin position="31"/>
        <end position="308"/>
    </location>
</feature>
<dbReference type="SUPFAM" id="SSF51735">
    <property type="entry name" value="NAD(P)-binding Rossmann-fold domains"/>
    <property type="match status" value="1"/>
</dbReference>
<name>A0A398DII8_9BACT</name>
<evidence type="ECO:0000313" key="8">
    <source>
        <dbReference type="EMBL" id="RIE13599.1"/>
    </source>
</evidence>
<evidence type="ECO:0000313" key="9">
    <source>
        <dbReference type="Proteomes" id="UP000266489"/>
    </source>
</evidence>
<evidence type="ECO:0000256" key="1">
    <source>
        <dbReference type="ARBA" id="ARBA00004781"/>
    </source>
</evidence>
<evidence type="ECO:0000256" key="3">
    <source>
        <dbReference type="ARBA" id="ARBA00012929"/>
    </source>
</evidence>
<dbReference type="Gene3D" id="3.40.50.720">
    <property type="entry name" value="NAD(P)-binding Rossmann-like Domain"/>
    <property type="match status" value="1"/>
</dbReference>
<keyword evidence="6 8" id="KW-0560">Oxidoreductase</keyword>
<evidence type="ECO:0000256" key="6">
    <source>
        <dbReference type="RuleBase" id="RU364082"/>
    </source>
</evidence>
<dbReference type="InterPro" id="IPR029903">
    <property type="entry name" value="RmlD-like-bd"/>
</dbReference>
<dbReference type="EC" id="1.1.1.133" evidence="3 6"/>
<dbReference type="PANTHER" id="PTHR10491:SF4">
    <property type="entry name" value="METHIONINE ADENOSYLTRANSFERASE 2 SUBUNIT BETA"/>
    <property type="match status" value="1"/>
</dbReference>
<dbReference type="InterPro" id="IPR036291">
    <property type="entry name" value="NAD(P)-bd_dom_sf"/>
</dbReference>
<comment type="caution">
    <text evidence="8">The sequence shown here is derived from an EMBL/GenBank/DDBJ whole genome shotgun (WGS) entry which is preliminary data.</text>
</comment>
<organism evidence="8 9">
    <name type="scientific">Candidatus Cryosericum odellii</name>
    <dbReference type="NCBI Taxonomy" id="2290917"/>
    <lineage>
        <taxon>Bacteria</taxon>
        <taxon>Pseudomonadati</taxon>
        <taxon>Caldisericota/Cryosericota group</taxon>
        <taxon>Candidatus Cryosericota</taxon>
        <taxon>Candidatus Cryosericia</taxon>
        <taxon>Candidatus Cryosericales</taxon>
        <taxon>Candidatus Cryosericaceae</taxon>
        <taxon>Candidatus Cryosericum</taxon>
    </lineage>
</organism>
<accession>A0A398DII8</accession>
<gene>
    <name evidence="8" type="primary">rfbD</name>
    <name evidence="8" type="ORF">SMC5_02630</name>
</gene>
<dbReference type="AlphaFoldDB" id="A0A398DII8"/>
<evidence type="ECO:0000256" key="5">
    <source>
        <dbReference type="ARBA" id="ARBA00048200"/>
    </source>
</evidence>
<comment type="similarity">
    <text evidence="2 6">Belongs to the dTDP-4-dehydrorhamnose reductase family.</text>
</comment>
<dbReference type="Pfam" id="PF04321">
    <property type="entry name" value="RmlD_sub_bind"/>
    <property type="match status" value="1"/>
</dbReference>
<evidence type="ECO:0000256" key="4">
    <source>
        <dbReference type="ARBA" id="ARBA00017099"/>
    </source>
</evidence>
<evidence type="ECO:0000256" key="2">
    <source>
        <dbReference type="ARBA" id="ARBA00010944"/>
    </source>
</evidence>
<sequence length="330" mass="36020">MASSCRLHASLVRQGSAVAHPDTMGEEMSVMKLLIVGADGQLGTDMARLLAPLSAVTALTFHDLDITGRAGVKQAIESARPDVVVNCAAYTAVDRAETEQDAAYRVNVLGARNVAQAAQRVGARVVYFSTDYIFDGMATEPYDEEAPTGPLSIYGRTKLQGEQATREANPDHLILRLAWLYGSTGHNFVRTVLRLSHEKDELRIVDDQVGSPTFTEDVVHQLWTAIEDGCSGTYHCVNAGQASWHAFATRIVHRLGLNVPVIAIHTVDYPAPARRPVYSVLANRKFELEQLGGMRPWEGALDDCLLQYREQLSSASSESNASLGKARIEE</sequence>
<dbReference type="UniPathway" id="UPA00124"/>
<dbReference type="PANTHER" id="PTHR10491">
    <property type="entry name" value="DTDP-4-DEHYDRORHAMNOSE REDUCTASE"/>
    <property type="match status" value="1"/>
</dbReference>
<dbReference type="NCBIfam" id="TIGR01214">
    <property type="entry name" value="rmlD"/>
    <property type="match status" value="1"/>
</dbReference>